<feature type="region of interest" description="Disordered" evidence="1">
    <location>
        <begin position="245"/>
        <end position="268"/>
    </location>
</feature>
<feature type="region of interest" description="Disordered" evidence="1">
    <location>
        <begin position="1"/>
        <end position="105"/>
    </location>
</feature>
<evidence type="ECO:0000313" key="3">
    <source>
        <dbReference type="EMBL" id="KAJ4331994.1"/>
    </source>
</evidence>
<feature type="compositionally biased region" description="Polar residues" evidence="1">
    <location>
        <begin position="74"/>
        <end position="105"/>
    </location>
</feature>
<dbReference type="AlphaFoldDB" id="A0A9W8WT38"/>
<feature type="transmembrane region" description="Helical" evidence="2">
    <location>
        <begin position="117"/>
        <end position="138"/>
    </location>
</feature>
<evidence type="ECO:0000313" key="4">
    <source>
        <dbReference type="Proteomes" id="UP001140562"/>
    </source>
</evidence>
<comment type="caution">
    <text evidence="3">The sequence shown here is derived from an EMBL/GenBank/DDBJ whole genome shotgun (WGS) entry which is preliminary data.</text>
</comment>
<name>A0A9W8WT38_9PLEO</name>
<keyword evidence="2" id="KW-0472">Membrane</keyword>
<organism evidence="3 4">
    <name type="scientific">Didymella glomerata</name>
    <dbReference type="NCBI Taxonomy" id="749621"/>
    <lineage>
        <taxon>Eukaryota</taxon>
        <taxon>Fungi</taxon>
        <taxon>Dikarya</taxon>
        <taxon>Ascomycota</taxon>
        <taxon>Pezizomycotina</taxon>
        <taxon>Dothideomycetes</taxon>
        <taxon>Pleosporomycetidae</taxon>
        <taxon>Pleosporales</taxon>
        <taxon>Pleosporineae</taxon>
        <taxon>Didymellaceae</taxon>
        <taxon>Didymella</taxon>
    </lineage>
</organism>
<keyword evidence="2" id="KW-1133">Transmembrane helix</keyword>
<keyword evidence="2" id="KW-0812">Transmembrane</keyword>
<accession>A0A9W8WT38</accession>
<feature type="compositionally biased region" description="Acidic residues" evidence="1">
    <location>
        <begin position="254"/>
        <end position="268"/>
    </location>
</feature>
<sequence>MPVPKLTANQKMKQGKEQKLRANTVGGSGQPQVNVAKNKKKRRTKTEAPTGEGSAQPQVPVESNAGADSAESIKGSSSAKQGQSVGTSLRSQPSQSTSVFTESQLISRTKHSGPRGMFCLSTFLCFHAANIFSMLTYIRDINRKLIRLDSGALDQEKAKVNLDLAKEKDALAAAKATLERKRRVKAMFEQLEQLGNHAYKTLSQKSDCMFDKRIAEINSVVEPIIATVTGAPNDSTHAVEDTCSRLNPKLDTDSSVESEGEDTDEVEDEYADEIADAEVDGIMQANDSG</sequence>
<evidence type="ECO:0000256" key="1">
    <source>
        <dbReference type="SAM" id="MobiDB-lite"/>
    </source>
</evidence>
<proteinExistence type="predicted"/>
<protein>
    <submittedName>
        <fullName evidence="3">Uncharacterized protein</fullName>
    </submittedName>
</protein>
<dbReference type="EMBL" id="JAPEUV010000131">
    <property type="protein sequence ID" value="KAJ4331994.1"/>
    <property type="molecule type" value="Genomic_DNA"/>
</dbReference>
<evidence type="ECO:0000256" key="2">
    <source>
        <dbReference type="SAM" id="Phobius"/>
    </source>
</evidence>
<reference evidence="3" key="1">
    <citation type="submission" date="2022-10" db="EMBL/GenBank/DDBJ databases">
        <title>Tapping the CABI collections for fungal endophytes: first genome assemblies for Collariella, Neodidymelliopsis, Ascochyta clinopodiicola, Didymella pomorum, Didymosphaeria variabile, Neocosmospora piperis and Neocucurbitaria cava.</title>
        <authorList>
            <person name="Hill R."/>
        </authorList>
    </citation>
    <scope>NUCLEOTIDE SEQUENCE</scope>
    <source>
        <strain evidence="3">IMI 360193</strain>
    </source>
</reference>
<keyword evidence="4" id="KW-1185">Reference proteome</keyword>
<dbReference type="Proteomes" id="UP001140562">
    <property type="component" value="Unassembled WGS sequence"/>
</dbReference>
<gene>
    <name evidence="3" type="ORF">N0V87_008734</name>
</gene>